<feature type="coiled-coil region" evidence="1">
    <location>
        <begin position="483"/>
        <end position="517"/>
    </location>
</feature>
<feature type="region of interest" description="Disordered" evidence="2">
    <location>
        <begin position="629"/>
        <end position="734"/>
    </location>
</feature>
<dbReference type="NCBIfam" id="TIGR01443">
    <property type="entry name" value="intein_Cterm"/>
    <property type="match status" value="1"/>
</dbReference>
<evidence type="ECO:0008006" key="7">
    <source>
        <dbReference type="Google" id="ProtNLM"/>
    </source>
</evidence>
<feature type="compositionally biased region" description="Low complexity" evidence="2">
    <location>
        <begin position="780"/>
        <end position="796"/>
    </location>
</feature>
<feature type="compositionally biased region" description="Basic and acidic residues" evidence="2">
    <location>
        <begin position="1054"/>
        <end position="1069"/>
    </location>
</feature>
<evidence type="ECO:0000259" key="4">
    <source>
        <dbReference type="SMART" id="SM00458"/>
    </source>
</evidence>
<dbReference type="SUPFAM" id="SSF50370">
    <property type="entry name" value="Ricin B-like lectins"/>
    <property type="match status" value="1"/>
</dbReference>
<dbReference type="PROSITE" id="PS50817">
    <property type="entry name" value="INTEIN_N_TER"/>
    <property type="match status" value="1"/>
</dbReference>
<dbReference type="Gene3D" id="2.170.16.10">
    <property type="entry name" value="Hedgehog/Intein (Hint) domain"/>
    <property type="match status" value="1"/>
</dbReference>
<evidence type="ECO:0000256" key="2">
    <source>
        <dbReference type="SAM" id="MobiDB-lite"/>
    </source>
</evidence>
<keyword evidence="1" id="KW-0175">Coiled coil</keyword>
<dbReference type="Pfam" id="PF07591">
    <property type="entry name" value="PT-HINT"/>
    <property type="match status" value="1"/>
</dbReference>
<dbReference type="GO" id="GO:0016539">
    <property type="term" value="P:intein-mediated protein splicing"/>
    <property type="evidence" value="ECO:0007669"/>
    <property type="project" value="InterPro"/>
</dbReference>
<dbReference type="SMART" id="SM00458">
    <property type="entry name" value="RICIN"/>
    <property type="match status" value="1"/>
</dbReference>
<dbReference type="CDD" id="cd00161">
    <property type="entry name" value="beta-trefoil_Ricin-like"/>
    <property type="match status" value="1"/>
</dbReference>
<name>V6JX03_STRRC</name>
<dbReference type="Gene3D" id="2.80.10.50">
    <property type="match status" value="2"/>
</dbReference>
<dbReference type="InterPro" id="IPR000772">
    <property type="entry name" value="Ricin_B_lectin"/>
</dbReference>
<proteinExistence type="predicted"/>
<dbReference type="EMBL" id="AWQX01000269">
    <property type="protein sequence ID" value="EST24208.1"/>
    <property type="molecule type" value="Genomic_DNA"/>
</dbReference>
<comment type="caution">
    <text evidence="5">The sequence shown here is derived from an EMBL/GenBank/DDBJ whole genome shotgun (WGS) entry which is preliminary data.</text>
</comment>
<dbReference type="PROSITE" id="PS50818">
    <property type="entry name" value="INTEIN_C_TER"/>
    <property type="match status" value="1"/>
</dbReference>
<dbReference type="HOGENOM" id="CLU_245169_0_0_11"/>
<evidence type="ECO:0000259" key="3">
    <source>
        <dbReference type="SMART" id="SM00306"/>
    </source>
</evidence>
<feature type="region of interest" description="Disordered" evidence="2">
    <location>
        <begin position="746"/>
        <end position="804"/>
    </location>
</feature>
<feature type="domain" description="Hint" evidence="3">
    <location>
        <begin position="1319"/>
        <end position="1415"/>
    </location>
</feature>
<dbReference type="SUPFAM" id="SSF51294">
    <property type="entry name" value="Hedgehog/intein (Hint) domain"/>
    <property type="match status" value="1"/>
</dbReference>
<gene>
    <name evidence="5" type="ORF">M878_31500</name>
</gene>
<dbReference type="SMART" id="SM00306">
    <property type="entry name" value="HintN"/>
    <property type="match status" value="1"/>
</dbReference>
<dbReference type="PANTHER" id="PTHR34491:SF74">
    <property type="entry name" value="DUF4456 DOMAIN-CONTAINING PROTEIN"/>
    <property type="match status" value="1"/>
</dbReference>
<sequence>MKPAADSYPWYTQTAAEQLRQDQCLMSEVLRLGGPTMATTAQDGLNQPADKLHVLANRDHWDKTPLAGAYQKDRDAYDKQLDDLHNLRNAWQKPLAGLSTPAGFTDADFHWPPGSPGDGKQDFYTQTGLSKWISDRFWKDDADFYTDPTAKADDKTVQAFKTIGDPLYTGDPDPSLPPEARDRRYAEQSAYEFLKFRDQYFADDLRLFLTSGGFPHTAPDPDSPEYRVAVEDVKTRFAACSWRDPIDPDKVLGDVTSTAAKEWQQEISSQAGMRNTILDANEDAVTSLTKAAKILGDLLGQSWTADHLARWQDYWQPGGLGWVGDADNIVQVVNAAGKCLDVQGSGTANGTPVQVYTCNNSAAQRWKIHGSEDAAQLVNVASQKCLDVAGNNDDNKTPIRIWQCNDSPAQRWALNMQSDTPIKSVGTGKCLDLHTFNNGQDAWLYGCNNSAAQKFRVKPLGHNGTDDSSYPDKAQFTKATTGITNARTKAKSLLEDLKALQKTAAAAAKKSDDAETASYQVADQQGAPRGRGLLVGQQKNQVTQGITAAVDAMEKAGETAEAATRASGSDSDTIAQRAIAQAAQVKTEFRHQAAHTAELQAKAAADAAKVHRDNAKQDADTAKQKLGETLAAEDKAKTAAATAHARRLDAEAQEATAKQEKANAAAAQTEANQHRKNAEDLAGKAKDAKDKAEASEKTASDKRDDAKAKANHARDMRNDAWDAQQKANVDRTKADAKKAYADSLDAGDDADKARQAANDADKHATDSETAAKKAQDEADAATQSAEDADAAATRAEAAAKRARADANEAQAAKADADAAVRTATATAADAIAASQHAAGEARTAVKLADEAETDANNAKAQADSAKKDLKDALVAAAKSAGYAHVTAQAAVDAGKSAKQVVKPANDAIELGSPYIDNDSTAELVVLTGQASKTLAEQQKAVADTHAKNAQAEADAAKNIADQAKDDTKAALQSAANAARSAADARGYANQALDYSADAAKSAAAAVDSLNRTKEYDRQAGEDAAAADTAATSAEGYAKDARASADEAALDADAAHKAADQAAQDAKDARAAANRADQAATEAENYAKDADKYAKEAQDIATDTAKKQANQELGKGSMTGVPGVFVVPEDGTFQILSGTQQGNCVPGMPQAAIVGCDATYSEIHVKYVADFYLCTDDQAPATAEGCPPTAWRLLERKLLPDVKITNWQHHFSGEDVVRAGWQTLFGEVPGNVLFEFFAKDMLKCLHGSAAGCAWAYANYGGADSALSEIVKNVLDLNRAVKSEDGIADAWKSLKESGLDDDVVAGIGKKEADKIAAACRKNSFPAGTQVLMADGSRKAIDTITTDDRLLATDSQTGETRPEPVTDTFSHRADQLVAITFADGGRVLTTPGHRMYVTGHGWTIVSELAAGDRLRTPDGKTDVVADLRTLTAPQTVWDLTVDDLHTFYVLAGAKPVLVHNCEGELSDALYDEIDARYGTDIADGVEYNAMRMHDGTAQSLDHEIPGIGHNLKLLADYLAGWRNKFTYRDVRQGSQVVYDTGKGVLVVKTPRNIHAYQYTADQWEKGVHEGRYVPLNPGGGTP</sequence>
<feature type="coiled-coil region" evidence="1">
    <location>
        <begin position="934"/>
        <end position="966"/>
    </location>
</feature>
<feature type="compositionally biased region" description="Basic and acidic residues" evidence="2">
    <location>
        <begin position="749"/>
        <end position="776"/>
    </location>
</feature>
<feature type="domain" description="Ricin B lectin" evidence="4">
    <location>
        <begin position="326"/>
        <end position="458"/>
    </location>
</feature>
<reference evidence="5 6" key="1">
    <citation type="journal article" date="2014" name="Genome Announc.">
        <title>Draft Genome Sequence of Streptomyces roseochromogenes subsp. oscitans DS 12.976, Producer of the Aminocoumarin Antibiotic Clorobiocin.</title>
        <authorList>
            <person name="Ruckert C."/>
            <person name="Kalinowski J."/>
            <person name="Heide L."/>
            <person name="Apel A.K."/>
        </authorList>
    </citation>
    <scope>NUCLEOTIDE SEQUENCE [LARGE SCALE GENOMIC DNA]</scope>
    <source>
        <strain evidence="5 6">DS 12.976</strain>
    </source>
</reference>
<dbReference type="PANTHER" id="PTHR34491">
    <property type="entry name" value="A-TYPE INCLUSION PROTEIN, PUTATIVE-RELATED"/>
    <property type="match status" value="1"/>
</dbReference>
<feature type="compositionally biased region" description="Basic and acidic residues" evidence="2">
    <location>
        <begin position="672"/>
        <end position="720"/>
    </location>
</feature>
<dbReference type="PROSITE" id="PS50231">
    <property type="entry name" value="RICIN_B_LECTIN"/>
    <property type="match status" value="1"/>
</dbReference>
<evidence type="ECO:0000256" key="1">
    <source>
        <dbReference type="SAM" id="Coils"/>
    </source>
</evidence>
<evidence type="ECO:0000313" key="6">
    <source>
        <dbReference type="Proteomes" id="UP000017984"/>
    </source>
</evidence>
<dbReference type="InterPro" id="IPR006141">
    <property type="entry name" value="Intein_N"/>
</dbReference>
<dbReference type="InterPro" id="IPR035992">
    <property type="entry name" value="Ricin_B-like_lectins"/>
</dbReference>
<feature type="compositionally biased region" description="Low complexity" evidence="2">
    <location>
        <begin position="1070"/>
        <end position="1083"/>
    </location>
</feature>
<accession>V6JX03</accession>
<dbReference type="InterPro" id="IPR030934">
    <property type="entry name" value="Intein_C"/>
</dbReference>
<keyword evidence="6" id="KW-1185">Reference proteome</keyword>
<evidence type="ECO:0000313" key="5">
    <source>
        <dbReference type="EMBL" id="EST24208.1"/>
    </source>
</evidence>
<dbReference type="PATRIC" id="fig|1352936.5.peg.6556"/>
<dbReference type="Pfam" id="PF00652">
    <property type="entry name" value="Ricin_B_lectin"/>
    <property type="match status" value="1"/>
</dbReference>
<dbReference type="InterPro" id="IPR036844">
    <property type="entry name" value="Hint_dom_sf"/>
</dbReference>
<protein>
    <recommendedName>
        <fullName evidence="7">Virulence factor</fullName>
    </recommendedName>
</protein>
<dbReference type="Proteomes" id="UP000017984">
    <property type="component" value="Chromosome"/>
</dbReference>
<dbReference type="STRING" id="1352936.M878_31500"/>
<feature type="region of interest" description="Disordered" evidence="2">
    <location>
        <begin position="1054"/>
        <end position="1085"/>
    </location>
</feature>
<feature type="compositionally biased region" description="Low complexity" evidence="2">
    <location>
        <begin position="662"/>
        <end position="671"/>
    </location>
</feature>
<organism evidence="5 6">
    <name type="scientific">Streptomyces roseochromogenus subsp. oscitans DS 12.976</name>
    <dbReference type="NCBI Taxonomy" id="1352936"/>
    <lineage>
        <taxon>Bacteria</taxon>
        <taxon>Bacillati</taxon>
        <taxon>Actinomycetota</taxon>
        <taxon>Actinomycetes</taxon>
        <taxon>Kitasatosporales</taxon>
        <taxon>Streptomycetaceae</taxon>
        <taxon>Streptomyces</taxon>
    </lineage>
</organism>
<dbReference type="CDD" id="cd00081">
    <property type="entry name" value="Hint"/>
    <property type="match status" value="1"/>
</dbReference>
<dbReference type="InterPro" id="IPR003587">
    <property type="entry name" value="Hint_dom_N"/>
</dbReference>